<name>A0A212K0V8_9DELT</name>
<evidence type="ECO:0008006" key="2">
    <source>
        <dbReference type="Google" id="ProtNLM"/>
    </source>
</evidence>
<sequence length="69" mass="7009">MDSVQSAGAAAAMTQSALKDTTGAQLISKTLDKMNTSMSVSGPKIDAGYQFQKDVLSAAGIGTKLDTIA</sequence>
<evidence type="ECO:0000313" key="1">
    <source>
        <dbReference type="EMBL" id="SBW05258.1"/>
    </source>
</evidence>
<gene>
    <name evidence="1" type="ORF">KL86DPRO_20456</name>
</gene>
<organism evidence="1">
    <name type="scientific">uncultured delta proteobacterium</name>
    <dbReference type="NCBI Taxonomy" id="34034"/>
    <lineage>
        <taxon>Bacteria</taxon>
        <taxon>Deltaproteobacteria</taxon>
        <taxon>environmental samples</taxon>
    </lineage>
</organism>
<protein>
    <recommendedName>
        <fullName evidence="2">Motility protein</fullName>
    </recommendedName>
</protein>
<dbReference type="EMBL" id="FLUQ01000002">
    <property type="protein sequence ID" value="SBW05258.1"/>
    <property type="molecule type" value="Genomic_DNA"/>
</dbReference>
<reference evidence="1" key="1">
    <citation type="submission" date="2016-04" db="EMBL/GenBank/DDBJ databases">
        <authorList>
            <person name="Evans L.H."/>
            <person name="Alamgir A."/>
            <person name="Owens N."/>
            <person name="Weber N.D."/>
            <person name="Virtaneva K."/>
            <person name="Barbian K."/>
            <person name="Babar A."/>
            <person name="Rosenke K."/>
        </authorList>
    </citation>
    <scope>NUCLEOTIDE SEQUENCE</scope>
    <source>
        <strain evidence="1">86</strain>
    </source>
</reference>
<proteinExistence type="predicted"/>
<accession>A0A212K0V8</accession>
<dbReference type="AlphaFoldDB" id="A0A212K0V8"/>